<accession>A0A6G1X9B7</accession>
<protein>
    <recommendedName>
        <fullName evidence="3">Pilus assembly protein PilM</fullName>
    </recommendedName>
</protein>
<dbReference type="OrthoDB" id="2690797at2"/>
<dbReference type="Gene3D" id="3.30.420.40">
    <property type="match status" value="2"/>
</dbReference>
<dbReference type="SUPFAM" id="SSF53067">
    <property type="entry name" value="Actin-like ATPase domain"/>
    <property type="match status" value="1"/>
</dbReference>
<keyword evidence="2" id="KW-1185">Reference proteome</keyword>
<dbReference type="Pfam" id="PF11104">
    <property type="entry name" value="PilM_2"/>
    <property type="match status" value="1"/>
</dbReference>
<comment type="caution">
    <text evidence="1">The sequence shown here is derived from an EMBL/GenBank/DDBJ whole genome shotgun (WGS) entry which is preliminary data.</text>
</comment>
<sequence length="328" mass="38075">MAFIGNKKIANLEIQDYVIRYAEVKSKKNPVVTHIDEHYLPRDIISNGKVKDPEGFLQQLKTCFRKWKLRGKSIRFIVPDSSVIIRTVDVPSDISDEELNGHIYFELGESIHLPFENPVVDAVNLGVEGNQKKVLVVASSEETVDTYYDYFKDERGNPEVADISPLCQYRLYHHYGKTNDRDIYLLVQYNVKYVMVSIFDHHKPVFVQNVEIPYPENTWKAVPIQEENSLTREHLDRGHVYTAFDEIYIEIERILRFFQFTLHGGDKQITNMLVTGDHPYLADLMEQTRERINLPAQLLAPDQLKTIQEIDITPKFYNVIGLAMKEGD</sequence>
<dbReference type="InterPro" id="IPR043129">
    <property type="entry name" value="ATPase_NBD"/>
</dbReference>
<dbReference type="AlphaFoldDB" id="A0A6G1X9B7"/>
<proteinExistence type="predicted"/>
<dbReference type="InterPro" id="IPR005883">
    <property type="entry name" value="PilM"/>
</dbReference>
<dbReference type="InterPro" id="IPR050696">
    <property type="entry name" value="FtsA/MreB"/>
</dbReference>
<organism evidence="1 2">
    <name type="scientific">Salinibacillus xinjiangensis</name>
    <dbReference type="NCBI Taxonomy" id="1229268"/>
    <lineage>
        <taxon>Bacteria</taxon>
        <taxon>Bacillati</taxon>
        <taxon>Bacillota</taxon>
        <taxon>Bacilli</taxon>
        <taxon>Bacillales</taxon>
        <taxon>Bacillaceae</taxon>
        <taxon>Salinibacillus</taxon>
    </lineage>
</organism>
<dbReference type="PANTHER" id="PTHR32432">
    <property type="entry name" value="CELL DIVISION PROTEIN FTSA-RELATED"/>
    <property type="match status" value="1"/>
</dbReference>
<evidence type="ECO:0008006" key="3">
    <source>
        <dbReference type="Google" id="ProtNLM"/>
    </source>
</evidence>
<gene>
    <name evidence="1" type="ORF">GH754_14475</name>
</gene>
<dbReference type="Proteomes" id="UP000480185">
    <property type="component" value="Unassembled WGS sequence"/>
</dbReference>
<name>A0A6G1X9B7_9BACI</name>
<dbReference type="EMBL" id="WJNH01000009">
    <property type="protein sequence ID" value="MRG87496.1"/>
    <property type="molecule type" value="Genomic_DNA"/>
</dbReference>
<evidence type="ECO:0000313" key="1">
    <source>
        <dbReference type="EMBL" id="MRG87496.1"/>
    </source>
</evidence>
<reference evidence="1 2" key="1">
    <citation type="submission" date="2019-11" db="EMBL/GenBank/DDBJ databases">
        <authorList>
            <person name="Li J."/>
        </authorList>
    </citation>
    <scope>NUCLEOTIDE SEQUENCE [LARGE SCALE GENOMIC DNA]</scope>
    <source>
        <strain evidence="1 2">J4</strain>
    </source>
</reference>
<evidence type="ECO:0000313" key="2">
    <source>
        <dbReference type="Proteomes" id="UP000480185"/>
    </source>
</evidence>
<dbReference type="PANTHER" id="PTHR32432:SF3">
    <property type="entry name" value="ETHANOLAMINE UTILIZATION PROTEIN EUTJ"/>
    <property type="match status" value="1"/>
</dbReference>
<dbReference type="Gene3D" id="3.30.1490.300">
    <property type="match status" value="1"/>
</dbReference>
<dbReference type="RefSeq" id="WP_153729377.1">
    <property type="nucleotide sequence ID" value="NZ_WJNH01000009.1"/>
</dbReference>